<name>A0A0M0LMP1_9BACL</name>
<dbReference type="PROSITE" id="PS51257">
    <property type="entry name" value="PROKAR_LIPOPROTEIN"/>
    <property type="match status" value="1"/>
</dbReference>
<dbReference type="InterPro" id="IPR051449">
    <property type="entry name" value="ABC-2_transporter_component"/>
</dbReference>
<dbReference type="Proteomes" id="UP000036867">
    <property type="component" value="Unassembled WGS sequence"/>
</dbReference>
<evidence type="ECO:0000256" key="5">
    <source>
        <dbReference type="ARBA" id="ARBA00023136"/>
    </source>
</evidence>
<gene>
    <name evidence="8" type="ORF">AMD00_07685</name>
</gene>
<keyword evidence="5 6" id="KW-0472">Membrane</keyword>
<feature type="domain" description="ABC-2 type transporter transmembrane" evidence="7">
    <location>
        <begin position="19"/>
        <end position="385"/>
    </location>
</feature>
<feature type="transmembrane region" description="Helical" evidence="6">
    <location>
        <begin position="235"/>
        <end position="256"/>
    </location>
</feature>
<reference evidence="9" key="1">
    <citation type="submission" date="2015-08" db="EMBL/GenBank/DDBJ databases">
        <title>Fjat-10028 dsm 16317.</title>
        <authorList>
            <person name="Liu B."/>
            <person name="Wang J."/>
            <person name="Zhu Y."/>
            <person name="Liu G."/>
            <person name="Chen Q."/>
            <person name="Chen Z."/>
            <person name="Lan J."/>
            <person name="Che J."/>
            <person name="Ge C."/>
            <person name="Shi H."/>
            <person name="Pan Z."/>
            <person name="Liu X."/>
        </authorList>
    </citation>
    <scope>NUCLEOTIDE SEQUENCE [LARGE SCALE GENOMIC DNA]</scope>
    <source>
        <strain evidence="9">DSM 16317</strain>
    </source>
</reference>
<dbReference type="GeneID" id="301135983"/>
<dbReference type="GO" id="GO:0005886">
    <property type="term" value="C:plasma membrane"/>
    <property type="evidence" value="ECO:0007669"/>
    <property type="project" value="UniProtKB-SubCell"/>
</dbReference>
<feature type="transmembrane region" description="Helical" evidence="6">
    <location>
        <begin position="336"/>
        <end position="356"/>
    </location>
</feature>
<accession>A0A0M0LMP1</accession>
<feature type="transmembrane region" description="Helical" evidence="6">
    <location>
        <begin position="311"/>
        <end position="330"/>
    </location>
</feature>
<dbReference type="InterPro" id="IPR013525">
    <property type="entry name" value="ABC2_TM"/>
</dbReference>
<evidence type="ECO:0000313" key="8">
    <source>
        <dbReference type="EMBL" id="KOO52276.1"/>
    </source>
</evidence>
<dbReference type="GO" id="GO:0140359">
    <property type="term" value="F:ABC-type transporter activity"/>
    <property type="evidence" value="ECO:0007669"/>
    <property type="project" value="InterPro"/>
</dbReference>
<organism evidence="8 9">
    <name type="scientific">Viridibacillus arvi</name>
    <dbReference type="NCBI Taxonomy" id="263475"/>
    <lineage>
        <taxon>Bacteria</taxon>
        <taxon>Bacillati</taxon>
        <taxon>Bacillota</taxon>
        <taxon>Bacilli</taxon>
        <taxon>Bacillales</taxon>
        <taxon>Caryophanaceae</taxon>
        <taxon>Viridibacillus</taxon>
    </lineage>
</organism>
<evidence type="ECO:0000256" key="6">
    <source>
        <dbReference type="SAM" id="Phobius"/>
    </source>
</evidence>
<dbReference type="PANTHER" id="PTHR30294">
    <property type="entry name" value="MEMBRANE COMPONENT OF ABC TRANSPORTER YHHJ-RELATED"/>
    <property type="match status" value="1"/>
</dbReference>
<feature type="transmembrane region" description="Helical" evidence="6">
    <location>
        <begin position="368"/>
        <end position="388"/>
    </location>
</feature>
<keyword evidence="9" id="KW-1185">Reference proteome</keyword>
<evidence type="ECO:0000256" key="4">
    <source>
        <dbReference type="ARBA" id="ARBA00022989"/>
    </source>
</evidence>
<evidence type="ECO:0000256" key="2">
    <source>
        <dbReference type="ARBA" id="ARBA00022475"/>
    </source>
</evidence>
<dbReference type="PATRIC" id="fig|263475.3.peg.1993"/>
<evidence type="ECO:0000259" key="7">
    <source>
        <dbReference type="Pfam" id="PF12698"/>
    </source>
</evidence>
<comment type="subcellular location">
    <subcellularLocation>
        <location evidence="1">Cell membrane</location>
        <topology evidence="1">Multi-pass membrane protein</topology>
    </subcellularLocation>
</comment>
<feature type="transmembrane region" description="Helical" evidence="6">
    <location>
        <begin position="180"/>
        <end position="202"/>
    </location>
</feature>
<dbReference type="EMBL" id="LILB01000001">
    <property type="protein sequence ID" value="KOO52276.1"/>
    <property type="molecule type" value="Genomic_DNA"/>
</dbReference>
<protein>
    <submittedName>
        <fullName evidence="8">Sodium ABC transporter permease</fullName>
    </submittedName>
</protein>
<feature type="transmembrane region" description="Helical" evidence="6">
    <location>
        <begin position="276"/>
        <end position="299"/>
    </location>
</feature>
<dbReference type="OrthoDB" id="9768837at2"/>
<dbReference type="RefSeq" id="WP_053416443.1">
    <property type="nucleotide sequence ID" value="NZ_JBCMNK010000005.1"/>
</dbReference>
<sequence length="412" mass="44967">MSKFWILVKQLYKQKIKAKSFIFSILLYLVVISCVMFWSDIKEALFSEEPLKVAVLNDTDADFKALFTSSADVEFSFPKENESKVEKKVKDGDLDAAIFIQDKAGSLVAEIATFNPLKFNDQQSLSSSIQYAGKLYEVQQLNLTAEQADKILQSETMITTKNLNKEAAGGKSEDEKSAGIGASMIVGFIIYGFVMSFLSMITTDVASEKGSRVLEVLLASIKPVTHFLAKLTGTFLLAVTQIVILFAVQSLLFILVDGGEKWDTVIEVINSLSAGYVAYVLAFLILTILLFLIMGALLGSLVSKVEESGQAMMPAMMVGVGGFYVLLSGMYSPDTILVKVCSYIPFTSGMVMPLRIGATDIAASEPMISLGILIVTVVLLFMLSLSFYKRSVLTYSTGGIIQKIKTVLKVTT</sequence>
<dbReference type="Pfam" id="PF12698">
    <property type="entry name" value="ABC2_membrane_3"/>
    <property type="match status" value="1"/>
</dbReference>
<dbReference type="STRING" id="263475.AMD00_07685"/>
<proteinExistence type="predicted"/>
<feature type="transmembrane region" description="Helical" evidence="6">
    <location>
        <begin position="21"/>
        <end position="39"/>
    </location>
</feature>
<evidence type="ECO:0000256" key="3">
    <source>
        <dbReference type="ARBA" id="ARBA00022692"/>
    </source>
</evidence>
<dbReference type="AlphaFoldDB" id="A0A0M0LMP1"/>
<dbReference type="PANTHER" id="PTHR30294:SF29">
    <property type="entry name" value="MULTIDRUG ABC TRANSPORTER PERMEASE YBHS-RELATED"/>
    <property type="match status" value="1"/>
</dbReference>
<keyword evidence="2" id="KW-1003">Cell membrane</keyword>
<evidence type="ECO:0000256" key="1">
    <source>
        <dbReference type="ARBA" id="ARBA00004651"/>
    </source>
</evidence>
<evidence type="ECO:0000313" key="9">
    <source>
        <dbReference type="Proteomes" id="UP000036867"/>
    </source>
</evidence>
<keyword evidence="4 6" id="KW-1133">Transmembrane helix</keyword>
<comment type="caution">
    <text evidence="8">The sequence shown here is derived from an EMBL/GenBank/DDBJ whole genome shotgun (WGS) entry which is preliminary data.</text>
</comment>
<keyword evidence="3 6" id="KW-0812">Transmembrane</keyword>